<dbReference type="Gene3D" id="3.40.50.720">
    <property type="entry name" value="NAD(P)-binding Rossmann-like Domain"/>
    <property type="match status" value="2"/>
</dbReference>
<dbReference type="PANTHER" id="PTHR42789">
    <property type="entry name" value="D-ISOMER SPECIFIC 2-HYDROXYACID DEHYDROGENASE FAMILY PROTEIN (AFU_ORTHOLOGUE AFUA_6G10090)"/>
    <property type="match status" value="1"/>
</dbReference>
<evidence type="ECO:0000259" key="5">
    <source>
        <dbReference type="Pfam" id="PF00389"/>
    </source>
</evidence>
<gene>
    <name evidence="7" type="ORF">DU500_10795</name>
</gene>
<protein>
    <submittedName>
        <fullName evidence="7">D-3-phosphoglycerate dehydrogenase</fullName>
    </submittedName>
</protein>
<evidence type="ECO:0000256" key="1">
    <source>
        <dbReference type="ARBA" id="ARBA00005854"/>
    </source>
</evidence>
<dbReference type="GO" id="GO:0016616">
    <property type="term" value="F:oxidoreductase activity, acting on the CH-OH group of donors, NAD or NADP as acceptor"/>
    <property type="evidence" value="ECO:0007669"/>
    <property type="project" value="InterPro"/>
</dbReference>
<evidence type="ECO:0000313" key="7">
    <source>
        <dbReference type="EMBL" id="AXG06879.1"/>
    </source>
</evidence>
<dbReference type="InterPro" id="IPR036291">
    <property type="entry name" value="NAD(P)-bd_dom_sf"/>
</dbReference>
<dbReference type="GeneID" id="37283878"/>
<feature type="domain" description="D-isomer specific 2-hydroxyacid dehydrogenase catalytic" evidence="5">
    <location>
        <begin position="23"/>
        <end position="307"/>
    </location>
</feature>
<dbReference type="PANTHER" id="PTHR42789:SF1">
    <property type="entry name" value="D-ISOMER SPECIFIC 2-HYDROXYACID DEHYDROGENASE FAMILY PROTEIN (AFU_ORTHOLOGUE AFUA_6G10090)"/>
    <property type="match status" value="1"/>
</dbReference>
<keyword evidence="3" id="KW-0520">NAD</keyword>
<dbReference type="Pfam" id="PF00389">
    <property type="entry name" value="2-Hacid_dh"/>
    <property type="match status" value="1"/>
</dbReference>
<sequence length="319" mass="33634">MKALVDQDVQPFAVLETRVDDRLDLTVGVEASEAALVDALDGVDVLFTTSRLPITDDVLAAAESLQVVGKIGTGIDNVDLDAAADLGIGVTYTPGLNAAAVAEYTLGLAIAVSRDIVHNDRLLEAGGWRDETDLNTTVNGRTVGIVGFGDVGSRVAAFFAGLNMEVLAYDPYVFEEDTDVTGAELTDLDDLLSRSDIVTVNAELTDETRGLIDADAFARMQDSAILINTARGPIVSESALIDALERGEIAGAGLDVFETEPLPADSPLHDFDNVVATPHVAATTTETRVDIVRTLVDNVFGMLDGSGAPERYTATPAER</sequence>
<evidence type="ECO:0000259" key="6">
    <source>
        <dbReference type="Pfam" id="PF02826"/>
    </source>
</evidence>
<evidence type="ECO:0000313" key="8">
    <source>
        <dbReference type="Proteomes" id="UP000253273"/>
    </source>
</evidence>
<dbReference type="InterPro" id="IPR050857">
    <property type="entry name" value="D-2-hydroxyacid_DH"/>
</dbReference>
<dbReference type="CDD" id="cd12173">
    <property type="entry name" value="PGDH_4"/>
    <property type="match status" value="1"/>
</dbReference>
<evidence type="ECO:0000256" key="4">
    <source>
        <dbReference type="RuleBase" id="RU003719"/>
    </source>
</evidence>
<dbReference type="AlphaFoldDB" id="A0A345E3V7"/>
<dbReference type="InterPro" id="IPR006140">
    <property type="entry name" value="D-isomer_DH_NAD-bd"/>
</dbReference>
<comment type="similarity">
    <text evidence="1 4">Belongs to the D-isomer specific 2-hydroxyacid dehydrogenase family.</text>
</comment>
<dbReference type="KEGG" id="haj:DU500_10795"/>
<organism evidence="7 8">
    <name type="scientific">Haloplanus rubicundus</name>
    <dbReference type="NCBI Taxonomy" id="1547898"/>
    <lineage>
        <taxon>Archaea</taxon>
        <taxon>Methanobacteriati</taxon>
        <taxon>Methanobacteriota</taxon>
        <taxon>Stenosarchaea group</taxon>
        <taxon>Halobacteria</taxon>
        <taxon>Halobacteriales</taxon>
        <taxon>Haloferacaceae</taxon>
        <taxon>Haloplanus</taxon>
    </lineage>
</organism>
<keyword evidence="2 4" id="KW-0560">Oxidoreductase</keyword>
<dbReference type="Pfam" id="PF02826">
    <property type="entry name" value="2-Hacid_dh_C"/>
    <property type="match status" value="1"/>
</dbReference>
<reference evidence="7 8" key="1">
    <citation type="submission" date="2018-07" db="EMBL/GenBank/DDBJ databases">
        <title>Genome sequences of Haloplanus sp. CBA1113.</title>
        <authorList>
            <person name="Kim Y.B."/>
            <person name="Roh S.W."/>
        </authorList>
    </citation>
    <scope>NUCLEOTIDE SEQUENCE [LARGE SCALE GENOMIC DNA]</scope>
    <source>
        <strain evidence="7 8">CBA1113</strain>
    </source>
</reference>
<feature type="domain" description="D-isomer specific 2-hydroxyacid dehydrogenase NAD-binding" evidence="6">
    <location>
        <begin position="106"/>
        <end position="281"/>
    </location>
</feature>
<accession>A0A345E3V7</accession>
<name>A0A345E3V7_9EURY</name>
<dbReference type="GO" id="GO:0051287">
    <property type="term" value="F:NAD binding"/>
    <property type="evidence" value="ECO:0007669"/>
    <property type="project" value="InterPro"/>
</dbReference>
<dbReference type="SUPFAM" id="SSF51735">
    <property type="entry name" value="NAD(P)-binding Rossmann-fold domains"/>
    <property type="match status" value="1"/>
</dbReference>
<dbReference type="RefSeq" id="WP_114586013.1">
    <property type="nucleotide sequence ID" value="NZ_CP031150.1"/>
</dbReference>
<dbReference type="Proteomes" id="UP000253273">
    <property type="component" value="Chromosome"/>
</dbReference>
<dbReference type="InterPro" id="IPR006139">
    <property type="entry name" value="D-isomer_2_OHA_DH_cat_dom"/>
</dbReference>
<dbReference type="EMBL" id="CP031150">
    <property type="protein sequence ID" value="AXG06879.1"/>
    <property type="molecule type" value="Genomic_DNA"/>
</dbReference>
<evidence type="ECO:0000256" key="2">
    <source>
        <dbReference type="ARBA" id="ARBA00023002"/>
    </source>
</evidence>
<dbReference type="SUPFAM" id="SSF52283">
    <property type="entry name" value="Formate/glycerate dehydrogenase catalytic domain-like"/>
    <property type="match status" value="1"/>
</dbReference>
<evidence type="ECO:0000256" key="3">
    <source>
        <dbReference type="ARBA" id="ARBA00023027"/>
    </source>
</evidence>
<proteinExistence type="inferred from homology"/>
<dbReference type="OrthoDB" id="34275at2157"/>
<keyword evidence="8" id="KW-1185">Reference proteome</keyword>
<dbReference type="FunFam" id="3.40.50.720:FF:000203">
    <property type="entry name" value="D-3-phosphoglycerate dehydrogenase (SerA)"/>
    <property type="match status" value="1"/>
</dbReference>